<dbReference type="EMBL" id="JABSTR010000004">
    <property type="protein sequence ID" value="KAH9368629.1"/>
    <property type="molecule type" value="Genomic_DNA"/>
</dbReference>
<proteinExistence type="predicted"/>
<dbReference type="InterPro" id="IPR001298">
    <property type="entry name" value="Filamin/ABP280_rpt"/>
</dbReference>
<dbReference type="Gene3D" id="2.120.10.30">
    <property type="entry name" value="TolB, C-terminal domain"/>
    <property type="match status" value="2"/>
</dbReference>
<dbReference type="CDD" id="cd05819">
    <property type="entry name" value="NHL"/>
    <property type="match status" value="1"/>
</dbReference>
<dbReference type="Pfam" id="PF00630">
    <property type="entry name" value="Filamin"/>
    <property type="match status" value="1"/>
</dbReference>
<dbReference type="SMART" id="SM00557">
    <property type="entry name" value="IG_FLMN"/>
    <property type="match status" value="1"/>
</dbReference>
<dbReference type="GO" id="GO:0000209">
    <property type="term" value="P:protein polyubiquitination"/>
    <property type="evidence" value="ECO:0007669"/>
    <property type="project" value="TreeGrafter"/>
</dbReference>
<accession>A0A9J6G098</accession>
<dbReference type="SUPFAM" id="SSF81296">
    <property type="entry name" value="E set domains"/>
    <property type="match status" value="1"/>
</dbReference>
<dbReference type="AlphaFoldDB" id="A0A9J6G098"/>
<name>A0A9J6G098_HAELO</name>
<evidence type="ECO:0000256" key="2">
    <source>
        <dbReference type="SAM" id="MobiDB-lite"/>
    </source>
</evidence>
<protein>
    <recommendedName>
        <fullName evidence="5">Tripartite motif-containing protein 2</fullName>
    </recommendedName>
</protein>
<evidence type="ECO:0008006" key="5">
    <source>
        <dbReference type="Google" id="ProtNLM"/>
    </source>
</evidence>
<dbReference type="PROSITE" id="PS50194">
    <property type="entry name" value="FILAMIN_REPEAT"/>
    <property type="match status" value="1"/>
</dbReference>
<dbReference type="InterPro" id="IPR014756">
    <property type="entry name" value="Ig_E-set"/>
</dbReference>
<reference evidence="3 4" key="1">
    <citation type="journal article" date="2020" name="Cell">
        <title>Large-Scale Comparative Analyses of Tick Genomes Elucidate Their Genetic Diversity and Vector Capacities.</title>
        <authorList>
            <consortium name="Tick Genome and Microbiome Consortium (TIGMIC)"/>
            <person name="Jia N."/>
            <person name="Wang J."/>
            <person name="Shi W."/>
            <person name="Du L."/>
            <person name="Sun Y."/>
            <person name="Zhan W."/>
            <person name="Jiang J.F."/>
            <person name="Wang Q."/>
            <person name="Zhang B."/>
            <person name="Ji P."/>
            <person name="Bell-Sakyi L."/>
            <person name="Cui X.M."/>
            <person name="Yuan T.T."/>
            <person name="Jiang B.G."/>
            <person name="Yang W.F."/>
            <person name="Lam T.T."/>
            <person name="Chang Q.C."/>
            <person name="Ding S.J."/>
            <person name="Wang X.J."/>
            <person name="Zhu J.G."/>
            <person name="Ruan X.D."/>
            <person name="Zhao L."/>
            <person name="Wei J.T."/>
            <person name="Ye R.Z."/>
            <person name="Que T.C."/>
            <person name="Du C.H."/>
            <person name="Zhou Y.H."/>
            <person name="Cheng J.X."/>
            <person name="Dai P.F."/>
            <person name="Guo W.B."/>
            <person name="Han X.H."/>
            <person name="Huang E.J."/>
            <person name="Li L.F."/>
            <person name="Wei W."/>
            <person name="Gao Y.C."/>
            <person name="Liu J.Z."/>
            <person name="Shao H.Z."/>
            <person name="Wang X."/>
            <person name="Wang C.C."/>
            <person name="Yang T.C."/>
            <person name="Huo Q.B."/>
            <person name="Li W."/>
            <person name="Chen H.Y."/>
            <person name="Chen S.E."/>
            <person name="Zhou L.G."/>
            <person name="Ni X.B."/>
            <person name="Tian J.H."/>
            <person name="Sheng Y."/>
            <person name="Liu T."/>
            <person name="Pan Y.S."/>
            <person name="Xia L.Y."/>
            <person name="Li J."/>
            <person name="Zhao F."/>
            <person name="Cao W.C."/>
        </authorList>
    </citation>
    <scope>NUCLEOTIDE SEQUENCE [LARGE SCALE GENOMIC DNA]</scope>
    <source>
        <strain evidence="3">HaeL-2018</strain>
    </source>
</reference>
<dbReference type="Proteomes" id="UP000821853">
    <property type="component" value="Chromosome 2"/>
</dbReference>
<dbReference type="Gene3D" id="2.60.40.10">
    <property type="entry name" value="Immunoglobulins"/>
    <property type="match status" value="1"/>
</dbReference>
<sequence length="792" mass="88077">MHTIRARAVKLAWQLPDRAVNTPQWFEDGLPSLKCNTFFHHFRHLTRDTNMASANDKQNFVNSLRGMVNRQKALLFEEFEKEQAIARKEFEELVAAVLATKDKQMNVFARQLEMSDEPLDRQELTQCKRVQSLMCLKYKQGQSVTPGSLRSAGYIQSCTASPQDLFFVEDYRLAKFKKGDSHRVYYECNGSYDPCLNSFLTVAVRNKSNKEQNTSNRDLMNGVYLMEFVAGEEGMYSVHVMLYGQHISGSPFHIEVCRDSVKEENKPPGLGRDQPASGDGPSQTGLPLRALTQAPSGEMSHRYEMRDDAHGRCPEQPQVRPAMQAANLEAPSGEMSHRYEMRDDAHGRRPEQPQDRPAMQAANLEAPSGEMSHRYEMRDDAYGRRPEQPQVRPAMQAANLEAPSGEMSHRYEMRDDAYGRRPEQPQVRPSMQAANLEVPAQRHEMPEPRMHPEPNNLGTCANASSNAVFPQKQSALGFSTTPAVAGHMSAPKPLQRNVSSDAAWNLKAPDARPGSFTAELIFEFNTFRRKKFCFPIGVTATAQGVIILADTGSNKVLMMDSRGGALREVSLPDALDGFKRPSAVVAQADGTFAVKDDRCIYAFSKDGDFIRALGKGVLSRPYGLAFEGRENLLTLSLGESPPTLRTYSVSGDFEKGISYGPLIPCAPHNSKCRFMEVHGDDLYVSDLGAYETLGTAMAGARITAQCVQVVAPGMLNEPSGLSATEDYLFVGDSKNNRVQVFDFDGNFISVVNMRCPVVRPSGLYVSPNNVLYVVNYLHGAVGMYQLTFKEKP</sequence>
<keyword evidence="4" id="KW-1185">Reference proteome</keyword>
<dbReference type="InterPro" id="IPR011042">
    <property type="entry name" value="6-blade_b-propeller_TolB-like"/>
</dbReference>
<evidence type="ECO:0000313" key="3">
    <source>
        <dbReference type="EMBL" id="KAH9368629.1"/>
    </source>
</evidence>
<dbReference type="OrthoDB" id="6483144at2759"/>
<dbReference type="InterPro" id="IPR050952">
    <property type="entry name" value="TRIM-NHL_E3_ligases"/>
</dbReference>
<dbReference type="InterPro" id="IPR017868">
    <property type="entry name" value="Filamin/ABP280_repeat-like"/>
</dbReference>
<dbReference type="GO" id="GO:0043161">
    <property type="term" value="P:proteasome-mediated ubiquitin-dependent protein catabolic process"/>
    <property type="evidence" value="ECO:0007669"/>
    <property type="project" value="TreeGrafter"/>
</dbReference>
<feature type="region of interest" description="Disordered" evidence="2">
    <location>
        <begin position="262"/>
        <end position="288"/>
    </location>
</feature>
<dbReference type="SUPFAM" id="SSF101898">
    <property type="entry name" value="NHL repeat"/>
    <property type="match status" value="1"/>
</dbReference>
<evidence type="ECO:0000256" key="1">
    <source>
        <dbReference type="PROSITE-ProRule" id="PRU00087"/>
    </source>
</evidence>
<dbReference type="GO" id="GO:0061630">
    <property type="term" value="F:ubiquitin protein ligase activity"/>
    <property type="evidence" value="ECO:0007669"/>
    <property type="project" value="TreeGrafter"/>
</dbReference>
<dbReference type="VEuPathDB" id="VectorBase:HLOH_052533"/>
<gene>
    <name evidence="3" type="ORF">HPB48_004648</name>
</gene>
<dbReference type="OMA" id="GEMSHRY"/>
<evidence type="ECO:0000313" key="4">
    <source>
        <dbReference type="Proteomes" id="UP000821853"/>
    </source>
</evidence>
<organism evidence="3 4">
    <name type="scientific">Haemaphysalis longicornis</name>
    <name type="common">Bush tick</name>
    <dbReference type="NCBI Taxonomy" id="44386"/>
    <lineage>
        <taxon>Eukaryota</taxon>
        <taxon>Metazoa</taxon>
        <taxon>Ecdysozoa</taxon>
        <taxon>Arthropoda</taxon>
        <taxon>Chelicerata</taxon>
        <taxon>Arachnida</taxon>
        <taxon>Acari</taxon>
        <taxon>Parasitiformes</taxon>
        <taxon>Ixodida</taxon>
        <taxon>Ixodoidea</taxon>
        <taxon>Ixodidae</taxon>
        <taxon>Haemaphysalinae</taxon>
        <taxon>Haemaphysalis</taxon>
    </lineage>
</organism>
<comment type="caution">
    <text evidence="3">The sequence shown here is derived from an EMBL/GenBank/DDBJ whole genome shotgun (WGS) entry which is preliminary data.</text>
</comment>
<dbReference type="InterPro" id="IPR013783">
    <property type="entry name" value="Ig-like_fold"/>
</dbReference>
<dbReference type="PANTHER" id="PTHR24104:SF57">
    <property type="entry name" value="BEE-MILK PROTEIN"/>
    <property type="match status" value="1"/>
</dbReference>
<feature type="repeat" description="Filamin" evidence="1">
    <location>
        <begin position="200"/>
        <end position="256"/>
    </location>
</feature>
<dbReference type="PANTHER" id="PTHR24104">
    <property type="entry name" value="E3 UBIQUITIN-PROTEIN LIGASE NHLRC1-RELATED"/>
    <property type="match status" value="1"/>
</dbReference>